<dbReference type="Proteomes" id="UP000789570">
    <property type="component" value="Unassembled WGS sequence"/>
</dbReference>
<dbReference type="EMBL" id="CAJVPQ010002538">
    <property type="protein sequence ID" value="CAG8600748.1"/>
    <property type="molecule type" value="Genomic_DNA"/>
</dbReference>
<sequence length="106" mass="12095">MAELISADLKSNHTVLTDLIDDWLGIRIGSRIRNTEMDQVSGTSTSEVKEPLPKKQKIKQMFSTANVSSEIAPIKDFLDTMTKEEIFRYKANRVLIQFFSQLSFNP</sequence>
<dbReference type="AlphaFoldDB" id="A0A9N9GGH2"/>
<proteinExistence type="predicted"/>
<evidence type="ECO:0000313" key="1">
    <source>
        <dbReference type="EMBL" id="CAG8600748.1"/>
    </source>
</evidence>
<protein>
    <submittedName>
        <fullName evidence="1">5782_t:CDS:1</fullName>
    </submittedName>
</protein>
<evidence type="ECO:0000313" key="2">
    <source>
        <dbReference type="Proteomes" id="UP000789570"/>
    </source>
</evidence>
<dbReference type="OrthoDB" id="10473073at2759"/>
<comment type="caution">
    <text evidence="1">The sequence shown here is derived from an EMBL/GenBank/DDBJ whole genome shotgun (WGS) entry which is preliminary data.</text>
</comment>
<reference evidence="1" key="1">
    <citation type="submission" date="2021-06" db="EMBL/GenBank/DDBJ databases">
        <authorList>
            <person name="Kallberg Y."/>
            <person name="Tangrot J."/>
            <person name="Rosling A."/>
        </authorList>
    </citation>
    <scope>NUCLEOTIDE SEQUENCE</scope>
    <source>
        <strain evidence="1">UK204</strain>
    </source>
</reference>
<gene>
    <name evidence="1" type="ORF">FCALED_LOCUS8579</name>
</gene>
<name>A0A9N9GGH2_9GLOM</name>
<organism evidence="1 2">
    <name type="scientific">Funneliformis caledonium</name>
    <dbReference type="NCBI Taxonomy" id="1117310"/>
    <lineage>
        <taxon>Eukaryota</taxon>
        <taxon>Fungi</taxon>
        <taxon>Fungi incertae sedis</taxon>
        <taxon>Mucoromycota</taxon>
        <taxon>Glomeromycotina</taxon>
        <taxon>Glomeromycetes</taxon>
        <taxon>Glomerales</taxon>
        <taxon>Glomeraceae</taxon>
        <taxon>Funneliformis</taxon>
    </lineage>
</organism>
<keyword evidence="2" id="KW-1185">Reference proteome</keyword>
<accession>A0A9N9GGH2</accession>